<reference evidence="6" key="1">
    <citation type="submission" date="2016-06" db="EMBL/GenBank/DDBJ databases">
        <title>Genome sequencing of cellulolytic organisms.</title>
        <authorList>
            <person name="Bohra V."/>
            <person name="Dafale N.A."/>
            <person name="Purohit H.J."/>
        </authorList>
    </citation>
    <scope>NUCLEOTIDE SEQUENCE [LARGE SCALE GENOMIC DNA]</scope>
    <source>
        <strain evidence="6">ND21</strain>
    </source>
</reference>
<evidence type="ECO:0000313" key="5">
    <source>
        <dbReference type="EMBL" id="OAZ43899.1"/>
    </source>
</evidence>
<accession>A0ABX2WLB0</accession>
<dbReference type="Gene3D" id="2.10.109.10">
    <property type="entry name" value="Umud Fragment, subunit A"/>
    <property type="match status" value="1"/>
</dbReference>
<dbReference type="RefSeq" id="WP_064955444.1">
    <property type="nucleotide sequence ID" value="NZ_LZEM01000006.1"/>
</dbReference>
<keyword evidence="3" id="KW-0378">Hydrolase</keyword>
<name>A0ABX2WLB0_9MICO</name>
<keyword evidence="6" id="KW-1185">Reference proteome</keyword>
<feature type="domain" description="Peptidase S26" evidence="4">
    <location>
        <begin position="25"/>
        <end position="229"/>
    </location>
</feature>
<proteinExistence type="inferred from homology"/>
<dbReference type="Pfam" id="PF10502">
    <property type="entry name" value="Peptidase_S26"/>
    <property type="match status" value="1"/>
</dbReference>
<organism evidence="5 6">
    <name type="scientific">Microbacterium arborescens</name>
    <dbReference type="NCBI Taxonomy" id="33883"/>
    <lineage>
        <taxon>Bacteria</taxon>
        <taxon>Bacillati</taxon>
        <taxon>Actinomycetota</taxon>
        <taxon>Actinomycetes</taxon>
        <taxon>Micrococcales</taxon>
        <taxon>Microbacteriaceae</taxon>
        <taxon>Microbacterium</taxon>
    </lineage>
</organism>
<dbReference type="CDD" id="cd06530">
    <property type="entry name" value="S26_SPase_I"/>
    <property type="match status" value="1"/>
</dbReference>
<dbReference type="PRINTS" id="PR00727">
    <property type="entry name" value="LEADERPTASE"/>
</dbReference>
<evidence type="ECO:0000313" key="6">
    <source>
        <dbReference type="Proteomes" id="UP000093918"/>
    </source>
</evidence>
<keyword evidence="3" id="KW-0645">Protease</keyword>
<protein>
    <recommendedName>
        <fullName evidence="3">Signal peptidase I</fullName>
        <ecNumber evidence="3">3.4.21.89</ecNumber>
    </recommendedName>
</protein>
<comment type="subcellular location">
    <subcellularLocation>
        <location evidence="1">Cell membrane</location>
        <topology evidence="1">Single-pass type II membrane protein</topology>
    </subcellularLocation>
    <subcellularLocation>
        <location evidence="3">Membrane</location>
        <topology evidence="3">Single-pass type II membrane protein</topology>
    </subcellularLocation>
</comment>
<comment type="catalytic activity">
    <reaction evidence="3">
        <text>Cleavage of hydrophobic, N-terminal signal or leader sequences from secreted and periplasmic proteins.</text>
        <dbReference type="EC" id="3.4.21.89"/>
    </reaction>
</comment>
<comment type="caution">
    <text evidence="5">The sequence shown here is derived from an EMBL/GenBank/DDBJ whole genome shotgun (WGS) entry which is preliminary data.</text>
</comment>
<gene>
    <name evidence="5" type="ORF">A9Z40_12915</name>
</gene>
<dbReference type="InterPro" id="IPR019533">
    <property type="entry name" value="Peptidase_S26"/>
</dbReference>
<dbReference type="PANTHER" id="PTHR43390:SF1">
    <property type="entry name" value="CHLOROPLAST PROCESSING PEPTIDASE"/>
    <property type="match status" value="1"/>
</dbReference>
<sequence>MTASPDAAPARRRWRRAASHPLAHLAAAVLVIALVQSFAVKVYQVPSASMEQTLMPGDRILVDRLGIAGPPSRGDVVVFERPESWRDAPRAEKSPWRAAAGWFGDVFGFGPSNGDALVKRIVAGPGETVACCDAVGRLTIDDEPLDEPYVTHDLPFESGVLDCDTAPRSSRCFPPIHLGSDEYLLLGDSRANSADSLAACRGGASADTASCARPVDREQIIGEAFFRFWPVTRWGMP</sequence>
<evidence type="ECO:0000259" key="4">
    <source>
        <dbReference type="Pfam" id="PF10502"/>
    </source>
</evidence>
<evidence type="ECO:0000256" key="2">
    <source>
        <dbReference type="ARBA" id="ARBA00009370"/>
    </source>
</evidence>
<dbReference type="InterPro" id="IPR036286">
    <property type="entry name" value="LexA/Signal_pep-like_sf"/>
</dbReference>
<dbReference type="SUPFAM" id="SSF51306">
    <property type="entry name" value="LexA/Signal peptidase"/>
    <property type="match status" value="1"/>
</dbReference>
<dbReference type="InterPro" id="IPR000223">
    <property type="entry name" value="Pept_S26A_signal_pept_1"/>
</dbReference>
<dbReference type="PANTHER" id="PTHR43390">
    <property type="entry name" value="SIGNAL PEPTIDASE I"/>
    <property type="match status" value="1"/>
</dbReference>
<evidence type="ECO:0000256" key="1">
    <source>
        <dbReference type="ARBA" id="ARBA00004401"/>
    </source>
</evidence>
<dbReference type="Proteomes" id="UP000093918">
    <property type="component" value="Unassembled WGS sequence"/>
</dbReference>
<evidence type="ECO:0000256" key="3">
    <source>
        <dbReference type="RuleBase" id="RU362042"/>
    </source>
</evidence>
<dbReference type="EC" id="3.4.21.89" evidence="3"/>
<dbReference type="NCBIfam" id="TIGR02227">
    <property type="entry name" value="sigpep_I_bact"/>
    <property type="match status" value="1"/>
</dbReference>
<comment type="similarity">
    <text evidence="2 3">Belongs to the peptidase S26 family.</text>
</comment>
<dbReference type="EMBL" id="LZEM01000006">
    <property type="protein sequence ID" value="OAZ43899.1"/>
    <property type="molecule type" value="Genomic_DNA"/>
</dbReference>